<evidence type="ECO:0000313" key="9">
    <source>
        <dbReference type="EMBL" id="MBD2754139.1"/>
    </source>
</evidence>
<dbReference type="AlphaFoldDB" id="A0A927B2F6"/>
<evidence type="ECO:0000259" key="8">
    <source>
        <dbReference type="Pfam" id="PF07715"/>
    </source>
</evidence>
<dbReference type="Gene3D" id="2.60.40.1120">
    <property type="entry name" value="Carboxypeptidase-like, regulatory domain"/>
    <property type="match status" value="1"/>
</dbReference>
<organism evidence="9 10">
    <name type="scientific">Spirosoma validum</name>
    <dbReference type="NCBI Taxonomy" id="2771355"/>
    <lineage>
        <taxon>Bacteria</taxon>
        <taxon>Pseudomonadati</taxon>
        <taxon>Bacteroidota</taxon>
        <taxon>Cytophagia</taxon>
        <taxon>Cytophagales</taxon>
        <taxon>Cytophagaceae</taxon>
        <taxon>Spirosoma</taxon>
    </lineage>
</organism>
<dbReference type="EMBL" id="JACXAA010000005">
    <property type="protein sequence ID" value="MBD2754139.1"/>
    <property type="molecule type" value="Genomic_DNA"/>
</dbReference>
<protein>
    <submittedName>
        <fullName evidence="9">TonB-dependent receptor</fullName>
    </submittedName>
</protein>
<sequence length="1027" mass="113056">MKHIRTWFFSLFGLVQVGFSTVVFSQSLASSGTKLVRLPVTQLAAVFPTSTSADLPGNQPLVDRPVKGIVRDEKGQGLPGVSVVIKNTTQGTTTDVNGAYQLTAPDGPDATLVFSFVGYLSKEVPVGAQSDVNVTLEVDSKQLNEVVVVGYGTQRKRDLTGSVVSIKGDETIKLPVTSPIEALQGKIPGADITRNSGYAGANASIRIRGNRSIANPSSSNNVLYIVDGVQGVNANDINPNDIASIDVLKDASSTAIYGSRGANGVIIITTKRGSSGKAKLSYNGYAGISEVAGYGKFMTGPEYIAFRREAYRASGTWSSPADDSKIFNPLQLDAIQKQQFPVWPDMLLKPGFQQDHQLGITAGTDKTKIYFSAGYYNEKGILRMDEFKRYSARINVDQTINDWVTAGIQAQLAYIDNDVRRDPFNRASNIPPLGTTFDENGNFQLFPLGGSVVNPLADEQPNAYKRNNKINRGTLSTYLELRPFKGFTLRSTLGAIFSTNELGSYYSRNTIDGAGTRAQASITSNQSRNLSWENVFTYKRAVQDHSFTVTGVTSYLSFTNTSSFAGGNNQLIPAQYFYNLAAANQNPFWGSGYTQNKLISFTGRVNYSFKDKYLLTVTGRSDGSSKLGEGHKWAFFPSVGLGWRISDEAFMQQQKVVTDLKLRASYGISGNDVINPYATQNSLATVSFAYNDANAANAYLINQTIGNQDLRWELTTTADVGLDVGLLDNRITANIDYYDALTNDLIFPYTLPQLTGVTTVNRNIGKTRNRGLEIGITTQNMRRKSFTWSTNLTFARNREMIVSLPNGNVIADDYRNSLIEGEPSQIYYDYKKLGIWQLGEESEATKYGAIPGDIKIADLNNDGKISGLDRTIIGSRVPSWTGGLSNDIRFKGFDLNVLFIARVGQWISSDYYAKYNRNGGNNGASIDYWTPENPTNDYPRPNATRSSTYVTTLTERQASYAKLRNVTLGYTFPKTMTNRFKIDNLRLYVSGRNLAWFSNLKDFDPENEGVIDQPLTRLYVFGLNLGF</sequence>
<evidence type="ECO:0000256" key="7">
    <source>
        <dbReference type="PROSITE-ProRule" id="PRU01360"/>
    </source>
</evidence>
<dbReference type="NCBIfam" id="TIGR04056">
    <property type="entry name" value="OMP_RagA_SusC"/>
    <property type="match status" value="1"/>
</dbReference>
<accession>A0A927B2F6</accession>
<dbReference type="SUPFAM" id="SSF49464">
    <property type="entry name" value="Carboxypeptidase regulatory domain-like"/>
    <property type="match status" value="1"/>
</dbReference>
<keyword evidence="5 7" id="KW-0472">Membrane</keyword>
<dbReference type="SUPFAM" id="SSF56935">
    <property type="entry name" value="Porins"/>
    <property type="match status" value="1"/>
</dbReference>
<dbReference type="Gene3D" id="2.40.170.20">
    <property type="entry name" value="TonB-dependent receptor, beta-barrel domain"/>
    <property type="match status" value="1"/>
</dbReference>
<name>A0A927B2F6_9BACT</name>
<dbReference type="PROSITE" id="PS52016">
    <property type="entry name" value="TONB_DEPENDENT_REC_3"/>
    <property type="match status" value="1"/>
</dbReference>
<dbReference type="InterPro" id="IPR012910">
    <property type="entry name" value="Plug_dom"/>
</dbReference>
<feature type="domain" description="TonB-dependent receptor plug" evidence="8">
    <location>
        <begin position="156"/>
        <end position="265"/>
    </location>
</feature>
<dbReference type="InterPro" id="IPR036942">
    <property type="entry name" value="Beta-barrel_TonB_sf"/>
</dbReference>
<keyword evidence="10" id="KW-1185">Reference proteome</keyword>
<dbReference type="RefSeq" id="WP_191039786.1">
    <property type="nucleotide sequence ID" value="NZ_JACXAA010000005.1"/>
</dbReference>
<evidence type="ECO:0000256" key="4">
    <source>
        <dbReference type="ARBA" id="ARBA00022692"/>
    </source>
</evidence>
<dbReference type="NCBIfam" id="TIGR04057">
    <property type="entry name" value="SusC_RagA_signa"/>
    <property type="match status" value="1"/>
</dbReference>
<dbReference type="InterPro" id="IPR023996">
    <property type="entry name" value="TonB-dep_OMP_SusC/RagA"/>
</dbReference>
<reference evidence="9" key="1">
    <citation type="submission" date="2020-09" db="EMBL/GenBank/DDBJ databases">
        <authorList>
            <person name="Kim M.K."/>
        </authorList>
    </citation>
    <scope>NUCLEOTIDE SEQUENCE</scope>
    <source>
        <strain evidence="9">BT704</strain>
    </source>
</reference>
<dbReference type="Pfam" id="PF07715">
    <property type="entry name" value="Plug"/>
    <property type="match status" value="1"/>
</dbReference>
<evidence type="ECO:0000313" key="10">
    <source>
        <dbReference type="Proteomes" id="UP000653797"/>
    </source>
</evidence>
<dbReference type="Proteomes" id="UP000653797">
    <property type="component" value="Unassembled WGS sequence"/>
</dbReference>
<keyword evidence="6 7" id="KW-0998">Cell outer membrane</keyword>
<dbReference type="InterPro" id="IPR008969">
    <property type="entry name" value="CarboxyPept-like_regulatory"/>
</dbReference>
<evidence type="ECO:0000256" key="6">
    <source>
        <dbReference type="ARBA" id="ARBA00023237"/>
    </source>
</evidence>
<dbReference type="InterPro" id="IPR023997">
    <property type="entry name" value="TonB-dep_OMP_SusC/RagA_CS"/>
</dbReference>
<dbReference type="GO" id="GO:0009279">
    <property type="term" value="C:cell outer membrane"/>
    <property type="evidence" value="ECO:0007669"/>
    <property type="project" value="UniProtKB-SubCell"/>
</dbReference>
<dbReference type="Pfam" id="PF13715">
    <property type="entry name" value="CarbopepD_reg_2"/>
    <property type="match status" value="1"/>
</dbReference>
<dbReference type="InterPro" id="IPR039426">
    <property type="entry name" value="TonB-dep_rcpt-like"/>
</dbReference>
<keyword evidence="2 7" id="KW-0813">Transport</keyword>
<comment type="similarity">
    <text evidence="7">Belongs to the TonB-dependent receptor family.</text>
</comment>
<gene>
    <name evidence="9" type="ORF">IC230_14620</name>
</gene>
<keyword evidence="4 7" id="KW-0812">Transmembrane</keyword>
<comment type="caution">
    <text evidence="9">The sequence shown here is derived from an EMBL/GenBank/DDBJ whole genome shotgun (WGS) entry which is preliminary data.</text>
</comment>
<dbReference type="InterPro" id="IPR037066">
    <property type="entry name" value="Plug_dom_sf"/>
</dbReference>
<evidence type="ECO:0000256" key="2">
    <source>
        <dbReference type="ARBA" id="ARBA00022448"/>
    </source>
</evidence>
<comment type="subcellular location">
    <subcellularLocation>
        <location evidence="1 7">Cell outer membrane</location>
        <topology evidence="1 7">Multi-pass membrane protein</topology>
    </subcellularLocation>
</comment>
<evidence type="ECO:0000256" key="1">
    <source>
        <dbReference type="ARBA" id="ARBA00004571"/>
    </source>
</evidence>
<proteinExistence type="inferred from homology"/>
<dbReference type="Gene3D" id="2.170.130.10">
    <property type="entry name" value="TonB-dependent receptor, plug domain"/>
    <property type="match status" value="1"/>
</dbReference>
<keyword evidence="3 7" id="KW-1134">Transmembrane beta strand</keyword>
<evidence type="ECO:0000256" key="5">
    <source>
        <dbReference type="ARBA" id="ARBA00023136"/>
    </source>
</evidence>
<evidence type="ECO:0000256" key="3">
    <source>
        <dbReference type="ARBA" id="ARBA00022452"/>
    </source>
</evidence>
<keyword evidence="9" id="KW-0675">Receptor</keyword>